<feature type="coiled-coil region" evidence="1">
    <location>
        <begin position="5"/>
        <end position="32"/>
    </location>
</feature>
<reference evidence="4 5" key="1">
    <citation type="journal article" date="2020" name="Mol. Biol. Evol.">
        <title>Distinct Expression and Methylation Patterns for Genes with Different Fates following a Single Whole-Genome Duplication in Flowering Plants.</title>
        <authorList>
            <person name="Shi T."/>
            <person name="Rahmani R.S."/>
            <person name="Gugger P.F."/>
            <person name="Wang M."/>
            <person name="Li H."/>
            <person name="Zhang Y."/>
            <person name="Li Z."/>
            <person name="Wang Q."/>
            <person name="Van de Peer Y."/>
            <person name="Marchal K."/>
            <person name="Chen J."/>
        </authorList>
    </citation>
    <scope>NUCLEOTIDE SEQUENCE [LARGE SCALE GENOMIC DNA]</scope>
    <source>
        <tissue evidence="4">Leaf</tissue>
    </source>
</reference>
<protein>
    <submittedName>
        <fullName evidence="4">Uncharacterized protein</fullName>
    </submittedName>
</protein>
<dbReference type="Proteomes" id="UP000607653">
    <property type="component" value="Unassembled WGS sequence"/>
</dbReference>
<name>A0A822YJ35_NELNU</name>
<gene>
    <name evidence="4" type="ORF">HUJ06_004844</name>
</gene>
<feature type="transmembrane region" description="Helical" evidence="3">
    <location>
        <begin position="215"/>
        <end position="236"/>
    </location>
</feature>
<proteinExistence type="predicted"/>
<feature type="compositionally biased region" description="Polar residues" evidence="2">
    <location>
        <begin position="165"/>
        <end position="176"/>
    </location>
</feature>
<comment type="caution">
    <text evidence="4">The sequence shown here is derived from an EMBL/GenBank/DDBJ whole genome shotgun (WGS) entry which is preliminary data.</text>
</comment>
<evidence type="ECO:0000313" key="5">
    <source>
        <dbReference type="Proteomes" id="UP000607653"/>
    </source>
</evidence>
<accession>A0A822YJ35</accession>
<evidence type="ECO:0000256" key="3">
    <source>
        <dbReference type="SAM" id="Phobius"/>
    </source>
</evidence>
<keyword evidence="5" id="KW-1185">Reference proteome</keyword>
<organism evidence="4 5">
    <name type="scientific">Nelumbo nucifera</name>
    <name type="common">Sacred lotus</name>
    <dbReference type="NCBI Taxonomy" id="4432"/>
    <lineage>
        <taxon>Eukaryota</taxon>
        <taxon>Viridiplantae</taxon>
        <taxon>Streptophyta</taxon>
        <taxon>Embryophyta</taxon>
        <taxon>Tracheophyta</taxon>
        <taxon>Spermatophyta</taxon>
        <taxon>Magnoliopsida</taxon>
        <taxon>Proteales</taxon>
        <taxon>Nelumbonaceae</taxon>
        <taxon>Nelumbo</taxon>
    </lineage>
</organism>
<evidence type="ECO:0000256" key="2">
    <source>
        <dbReference type="SAM" id="MobiDB-lite"/>
    </source>
</evidence>
<dbReference type="EMBL" id="DUZY01000004">
    <property type="protein sequence ID" value="DAD34204.1"/>
    <property type="molecule type" value="Genomic_DNA"/>
</dbReference>
<evidence type="ECO:0000313" key="4">
    <source>
        <dbReference type="EMBL" id="DAD34204.1"/>
    </source>
</evidence>
<keyword evidence="3" id="KW-1133">Transmembrane helix</keyword>
<sequence length="255" mass="28652">MTNTMRRSQEEKDELHRQLENIEKEWDFYKRSNPRRLYRRSGSAQVKSTADILQFLDNTSPVSSLHRRLPSEGGWKVRNNVLAVEEILRDRRTAIENGKLKGRSLFDALEDASKMDGREEEEICSASSSVLIETSEVRSLRSSSDDDGEEEEEDKDDNVVDDHQSISGYGNRSTCPSMERVGREKLAIGMEQAEIEQMGVGVGEKKVIGGDGERLMVVLGWLAVVLMVFALAIISLTSFDGYEDEGVHVPTLIPT</sequence>
<evidence type="ECO:0000256" key="1">
    <source>
        <dbReference type="SAM" id="Coils"/>
    </source>
</evidence>
<feature type="region of interest" description="Disordered" evidence="2">
    <location>
        <begin position="135"/>
        <end position="176"/>
    </location>
</feature>
<keyword evidence="3" id="KW-0812">Transmembrane</keyword>
<dbReference type="AlphaFoldDB" id="A0A822YJ35"/>
<keyword evidence="1" id="KW-0175">Coiled coil</keyword>
<feature type="compositionally biased region" description="Acidic residues" evidence="2">
    <location>
        <begin position="145"/>
        <end position="156"/>
    </location>
</feature>
<keyword evidence="3" id="KW-0472">Membrane</keyword>